<evidence type="ECO:0000313" key="2">
    <source>
        <dbReference type="EMBL" id="CAF1108963.1"/>
    </source>
</evidence>
<dbReference type="EMBL" id="CAJNOK010005015">
    <property type="protein sequence ID" value="CAF0957484.1"/>
    <property type="molecule type" value="Genomic_DNA"/>
</dbReference>
<evidence type="ECO:0000313" key="3">
    <source>
        <dbReference type="EMBL" id="CAF3730559.1"/>
    </source>
</evidence>
<dbReference type="Proteomes" id="UP000677228">
    <property type="component" value="Unassembled WGS sequence"/>
</dbReference>
<dbReference type="EMBL" id="CAJOBA010005020">
    <property type="protein sequence ID" value="CAF3730559.1"/>
    <property type="molecule type" value="Genomic_DNA"/>
</dbReference>
<protein>
    <submittedName>
        <fullName evidence="2">Uncharacterized protein</fullName>
    </submittedName>
</protein>
<comment type="caution">
    <text evidence="2">The sequence shown here is derived from an EMBL/GenBank/DDBJ whole genome shotgun (WGS) entry which is preliminary data.</text>
</comment>
<reference evidence="2" key="1">
    <citation type="submission" date="2021-02" db="EMBL/GenBank/DDBJ databases">
        <authorList>
            <person name="Nowell W R."/>
        </authorList>
    </citation>
    <scope>NUCLEOTIDE SEQUENCE</scope>
</reference>
<gene>
    <name evidence="2" type="ORF">GPM918_LOCUS19134</name>
    <name evidence="1" type="ORF">OVA965_LOCUS12459</name>
    <name evidence="4" type="ORF">SRO942_LOCUS19129</name>
    <name evidence="3" type="ORF">TMI583_LOCUS12463</name>
</gene>
<evidence type="ECO:0000313" key="4">
    <source>
        <dbReference type="EMBL" id="CAF3873418.1"/>
    </source>
</evidence>
<name>A0A814PPY7_9BILA</name>
<dbReference type="SUPFAM" id="SSF56399">
    <property type="entry name" value="ADP-ribosylation"/>
    <property type="match status" value="1"/>
</dbReference>
<organism evidence="2 5">
    <name type="scientific">Didymodactylos carnosus</name>
    <dbReference type="NCBI Taxonomy" id="1234261"/>
    <lineage>
        <taxon>Eukaryota</taxon>
        <taxon>Metazoa</taxon>
        <taxon>Spiralia</taxon>
        <taxon>Gnathifera</taxon>
        <taxon>Rotifera</taxon>
        <taxon>Eurotatoria</taxon>
        <taxon>Bdelloidea</taxon>
        <taxon>Philodinida</taxon>
        <taxon>Philodinidae</taxon>
        <taxon>Didymodactylos</taxon>
    </lineage>
</organism>
<dbReference type="AlphaFoldDB" id="A0A814PPY7"/>
<dbReference type="EMBL" id="CAJNOQ010005712">
    <property type="protein sequence ID" value="CAF1108963.1"/>
    <property type="molecule type" value="Genomic_DNA"/>
</dbReference>
<evidence type="ECO:0000313" key="1">
    <source>
        <dbReference type="EMBL" id="CAF0957484.1"/>
    </source>
</evidence>
<dbReference type="PROSITE" id="PS51996">
    <property type="entry name" value="TR_MART"/>
    <property type="match status" value="1"/>
</dbReference>
<dbReference type="Gene3D" id="3.90.176.10">
    <property type="entry name" value="Toxin ADP-ribosyltransferase, Chain A, domain 1"/>
    <property type="match status" value="1"/>
</dbReference>
<proteinExistence type="predicted"/>
<dbReference type="EMBL" id="CAJOBC010005711">
    <property type="protein sequence ID" value="CAF3873418.1"/>
    <property type="molecule type" value="Genomic_DNA"/>
</dbReference>
<sequence>MNSLLSTSYSRKTKTFARSVETTDQIQSVLFEIELDTSLTTKPFASIEHLSYYKDENEILIMFGVVFKINEIRFNKTGQIWIINVSLLSDDDYQLKEIFSFYQEKISEETSLDSLGKILIEMGELHSSYLLFNC</sequence>
<dbReference type="Proteomes" id="UP000682733">
    <property type="component" value="Unassembled WGS sequence"/>
</dbReference>
<evidence type="ECO:0000313" key="5">
    <source>
        <dbReference type="Proteomes" id="UP000663829"/>
    </source>
</evidence>
<dbReference type="Proteomes" id="UP000663829">
    <property type="component" value="Unassembled WGS sequence"/>
</dbReference>
<keyword evidence="5" id="KW-1185">Reference proteome</keyword>
<dbReference type="Proteomes" id="UP000681722">
    <property type="component" value="Unassembled WGS sequence"/>
</dbReference>
<accession>A0A814PPY7</accession>
<dbReference type="OrthoDB" id="10164349at2759"/>